<keyword evidence="9 10" id="KW-0456">Lyase</keyword>
<gene>
    <name evidence="12" type="primary">CYT2_1</name>
    <name evidence="12" type="ORF">Q8F55_009027</name>
</gene>
<keyword evidence="7 10" id="KW-0496">Mitochondrion</keyword>
<evidence type="ECO:0000256" key="6">
    <source>
        <dbReference type="ARBA" id="ARBA00023004"/>
    </source>
</evidence>
<keyword evidence="5 10" id="KW-0999">Mitochondrion inner membrane</keyword>
<evidence type="ECO:0000313" key="12">
    <source>
        <dbReference type="EMBL" id="KAL1405396.1"/>
    </source>
</evidence>
<evidence type="ECO:0000313" key="13">
    <source>
        <dbReference type="Proteomes" id="UP001565368"/>
    </source>
</evidence>
<feature type="region of interest" description="Disordered" evidence="11">
    <location>
        <begin position="1"/>
        <end position="121"/>
    </location>
</feature>
<dbReference type="GeneID" id="95990070"/>
<evidence type="ECO:0000256" key="4">
    <source>
        <dbReference type="ARBA" id="ARBA00022723"/>
    </source>
</evidence>
<evidence type="ECO:0000256" key="7">
    <source>
        <dbReference type="ARBA" id="ARBA00023128"/>
    </source>
</evidence>
<reference evidence="12 13" key="1">
    <citation type="submission" date="2023-08" db="EMBL/GenBank/DDBJ databases">
        <title>Annotated Genome Sequence of Vanrija albida AlHP1.</title>
        <authorList>
            <person name="Herzog R."/>
        </authorList>
    </citation>
    <scope>NUCLEOTIDE SEQUENCE [LARGE SCALE GENOMIC DNA]</scope>
    <source>
        <strain evidence="12 13">AlHP1</strain>
    </source>
</reference>
<name>A0ABR3PSG9_9TREE</name>
<feature type="compositionally biased region" description="Low complexity" evidence="11">
    <location>
        <begin position="68"/>
        <end position="87"/>
    </location>
</feature>
<comment type="caution">
    <text evidence="12">The sequence shown here is derived from an EMBL/GenBank/DDBJ whole genome shotgun (WGS) entry which is preliminary data.</text>
</comment>
<protein>
    <recommendedName>
        <fullName evidence="10">Holocytochrome c-type synthase</fullName>
        <ecNumber evidence="10">4.4.1.17</ecNumber>
    </recommendedName>
</protein>
<evidence type="ECO:0000256" key="11">
    <source>
        <dbReference type="SAM" id="MobiDB-lite"/>
    </source>
</evidence>
<dbReference type="Proteomes" id="UP001565368">
    <property type="component" value="Unassembled WGS sequence"/>
</dbReference>
<sequence>MRWFSSSETEAPAASTSASAPAPAPPAAAKALPPDHPPVPDGVDSCPVDESARSVWLQAGAAAHPLQPSGSSASPSPESSSSSSPLSQHRVVSSIPRGQGSTYSHNTDSPATPADGEEATGNWVYPSEQQFFNAMARKNHSPRVADMRTVVPIHNAVNERAWEQILAWEAGQGGDACPGGPRLSSFVGRPKDLSPKAWAKTLVGYTAPFDRHDWYVDRCGKQIRYVIDFYAGKPDPKQPQRMAFYLDVRPALDDWESVRTRLSGLWR</sequence>
<feature type="compositionally biased region" description="Polar residues" evidence="11">
    <location>
        <begin position="99"/>
        <end position="110"/>
    </location>
</feature>
<evidence type="ECO:0000256" key="9">
    <source>
        <dbReference type="ARBA" id="ARBA00023239"/>
    </source>
</evidence>
<keyword evidence="6 10" id="KW-0408">Iron</keyword>
<evidence type="ECO:0000256" key="10">
    <source>
        <dbReference type="RuleBase" id="RU363130"/>
    </source>
</evidence>
<evidence type="ECO:0000256" key="5">
    <source>
        <dbReference type="ARBA" id="ARBA00022792"/>
    </source>
</evidence>
<evidence type="ECO:0000256" key="8">
    <source>
        <dbReference type="ARBA" id="ARBA00023136"/>
    </source>
</evidence>
<dbReference type="EC" id="4.4.1.17" evidence="10"/>
<keyword evidence="8 10" id="KW-0472">Membrane</keyword>
<organism evidence="12 13">
    <name type="scientific">Vanrija albida</name>
    <dbReference type="NCBI Taxonomy" id="181172"/>
    <lineage>
        <taxon>Eukaryota</taxon>
        <taxon>Fungi</taxon>
        <taxon>Dikarya</taxon>
        <taxon>Basidiomycota</taxon>
        <taxon>Agaricomycotina</taxon>
        <taxon>Tremellomycetes</taxon>
        <taxon>Trichosporonales</taxon>
        <taxon>Trichosporonaceae</taxon>
        <taxon>Vanrija</taxon>
    </lineage>
</organism>
<keyword evidence="13" id="KW-1185">Reference proteome</keyword>
<accession>A0ABR3PSG9</accession>
<dbReference type="RefSeq" id="XP_069205340.1">
    <property type="nucleotide sequence ID" value="XM_069357403.1"/>
</dbReference>
<dbReference type="GO" id="GO:0004408">
    <property type="term" value="F:holocytochrome-c synthase activity"/>
    <property type="evidence" value="ECO:0007669"/>
    <property type="project" value="UniProtKB-EC"/>
</dbReference>
<dbReference type="EMBL" id="JBBXJM010000007">
    <property type="protein sequence ID" value="KAL1405396.1"/>
    <property type="molecule type" value="Genomic_DNA"/>
</dbReference>
<comment type="subcellular location">
    <subcellularLocation>
        <location evidence="1 10">Mitochondrion inner membrane</location>
    </subcellularLocation>
</comment>
<dbReference type="PANTHER" id="PTHR12743:SF0">
    <property type="entry name" value="HOLOCYTOCHROME C-TYPE SYNTHASE"/>
    <property type="match status" value="1"/>
</dbReference>
<keyword evidence="3 10" id="KW-0349">Heme</keyword>
<keyword evidence="4 10" id="KW-0479">Metal-binding</keyword>
<comment type="function">
    <text evidence="10">Lyase that catalyzes the covalent linking of the heme group to the cytochrome C apoprotein to produce the mature functional cytochrome.</text>
</comment>
<dbReference type="Pfam" id="PF01265">
    <property type="entry name" value="Cyto_heme_lyase"/>
    <property type="match status" value="1"/>
</dbReference>
<evidence type="ECO:0000256" key="2">
    <source>
        <dbReference type="ARBA" id="ARBA00007255"/>
    </source>
</evidence>
<comment type="catalytic activity">
    <reaction evidence="10">
        <text>holo-[cytochrome c] = apo-[cytochrome c] + heme b</text>
        <dbReference type="Rhea" id="RHEA:22648"/>
        <dbReference type="Rhea" id="RHEA-COMP:10725"/>
        <dbReference type="Rhea" id="RHEA-COMP:10726"/>
        <dbReference type="ChEBI" id="CHEBI:29950"/>
        <dbReference type="ChEBI" id="CHEBI:60344"/>
        <dbReference type="ChEBI" id="CHEBI:83739"/>
        <dbReference type="EC" id="4.4.1.17"/>
    </reaction>
</comment>
<dbReference type="PANTHER" id="PTHR12743">
    <property type="entry name" value="CYTOCHROME C1 HEME LYASE"/>
    <property type="match status" value="1"/>
</dbReference>
<evidence type="ECO:0000256" key="3">
    <source>
        <dbReference type="ARBA" id="ARBA00022617"/>
    </source>
</evidence>
<comment type="similarity">
    <text evidence="2 10">Belongs to the cytochrome c-type heme lyase family.</text>
</comment>
<dbReference type="PROSITE" id="PS00822">
    <property type="entry name" value="CYTO_HEME_LYASE_2"/>
    <property type="match status" value="1"/>
</dbReference>
<feature type="compositionally biased region" description="Low complexity" evidence="11">
    <location>
        <begin position="1"/>
        <end position="21"/>
    </location>
</feature>
<proteinExistence type="inferred from homology"/>
<evidence type="ECO:0000256" key="1">
    <source>
        <dbReference type="ARBA" id="ARBA00004273"/>
    </source>
</evidence>
<dbReference type="InterPro" id="IPR000511">
    <property type="entry name" value="Holocyt_c/c1_synthase"/>
</dbReference>